<dbReference type="GO" id="GO:0009103">
    <property type="term" value="P:lipopolysaccharide biosynthetic process"/>
    <property type="evidence" value="ECO:0007669"/>
    <property type="project" value="TreeGrafter"/>
</dbReference>
<protein>
    <submittedName>
        <fullName evidence="5">Glycosyltransferase family 4 protein</fullName>
    </submittedName>
</protein>
<dbReference type="SUPFAM" id="SSF53756">
    <property type="entry name" value="UDP-Glycosyltransferase/glycogen phosphorylase"/>
    <property type="match status" value="1"/>
</dbReference>
<proteinExistence type="predicted"/>
<dbReference type="Pfam" id="PF13439">
    <property type="entry name" value="Glyco_transf_4"/>
    <property type="match status" value="1"/>
</dbReference>
<dbReference type="Gene3D" id="3.40.50.2000">
    <property type="entry name" value="Glycogen Phosphorylase B"/>
    <property type="match status" value="2"/>
</dbReference>
<keyword evidence="6" id="KW-1185">Reference proteome</keyword>
<name>A0A931C580_9ACTN</name>
<organism evidence="5 6">
    <name type="scientific">Actinoplanes aureus</name>
    <dbReference type="NCBI Taxonomy" id="2792083"/>
    <lineage>
        <taxon>Bacteria</taxon>
        <taxon>Bacillati</taxon>
        <taxon>Actinomycetota</taxon>
        <taxon>Actinomycetes</taxon>
        <taxon>Micromonosporales</taxon>
        <taxon>Micromonosporaceae</taxon>
        <taxon>Actinoplanes</taxon>
    </lineage>
</organism>
<sequence length="373" mass="41193">MQDNAPRVVHVSTVHPWTDNRVFRRECRTLARSGYDVTLIAVADEAQHCDGVRVIPAAQARTRLGRMVGGVIHAFGLAWNLKADIYHLHDPELILLTPFLRLRGSKVVYDAHEDLPEQVLGKDYLPAVSRRAVALACRGLCRFVGRASNHVVTATPTIAARFAPRPATVVHNYPELLPHVDGLVPYEAREDVVVYTGALGVLRGAAQMVDAMAAARLDGWRLRLVGPFRPATLTDELATRPGWSWVHRMGTVSPLEARRLTSTAKIGLLVLQPSTAYRDSMPTKLFEYMAAGIPVIASDFPLWRSIVEELGCGLLVDPTKPEAIATALRELAEDPARAQAMGERGRQAVLHRLNWSTEERALLHLYDRLRGAA</sequence>
<evidence type="ECO:0000256" key="2">
    <source>
        <dbReference type="ARBA" id="ARBA00022679"/>
    </source>
</evidence>
<dbReference type="GO" id="GO:0016757">
    <property type="term" value="F:glycosyltransferase activity"/>
    <property type="evidence" value="ECO:0007669"/>
    <property type="project" value="UniProtKB-KW"/>
</dbReference>
<evidence type="ECO:0000313" key="6">
    <source>
        <dbReference type="Proteomes" id="UP000598146"/>
    </source>
</evidence>
<dbReference type="Pfam" id="PF00534">
    <property type="entry name" value="Glycos_transf_1"/>
    <property type="match status" value="1"/>
</dbReference>
<evidence type="ECO:0000259" key="3">
    <source>
        <dbReference type="Pfam" id="PF00534"/>
    </source>
</evidence>
<dbReference type="AlphaFoldDB" id="A0A931C580"/>
<keyword evidence="1" id="KW-0328">Glycosyltransferase</keyword>
<feature type="domain" description="Glycosyltransferase subfamily 4-like N-terminal" evidence="4">
    <location>
        <begin position="21"/>
        <end position="172"/>
    </location>
</feature>
<reference evidence="5" key="1">
    <citation type="submission" date="2020-11" db="EMBL/GenBank/DDBJ databases">
        <title>Isolation and identification of active actinomycetes.</title>
        <authorList>
            <person name="Sun X."/>
        </authorList>
    </citation>
    <scope>NUCLEOTIDE SEQUENCE</scope>
    <source>
        <strain evidence="5">NEAU-A11</strain>
    </source>
</reference>
<dbReference type="RefSeq" id="WP_196414233.1">
    <property type="nucleotide sequence ID" value="NZ_JADQTO010000005.1"/>
</dbReference>
<gene>
    <name evidence="5" type="ORF">I4J89_13395</name>
</gene>
<evidence type="ECO:0000256" key="1">
    <source>
        <dbReference type="ARBA" id="ARBA00022676"/>
    </source>
</evidence>
<dbReference type="Proteomes" id="UP000598146">
    <property type="component" value="Unassembled WGS sequence"/>
</dbReference>
<dbReference type="PANTHER" id="PTHR46401:SF2">
    <property type="entry name" value="GLYCOSYLTRANSFERASE WBBK-RELATED"/>
    <property type="match status" value="1"/>
</dbReference>
<evidence type="ECO:0000259" key="4">
    <source>
        <dbReference type="Pfam" id="PF13439"/>
    </source>
</evidence>
<dbReference type="InterPro" id="IPR028098">
    <property type="entry name" value="Glyco_trans_4-like_N"/>
</dbReference>
<feature type="domain" description="Glycosyl transferase family 1" evidence="3">
    <location>
        <begin position="190"/>
        <end position="347"/>
    </location>
</feature>
<dbReference type="PANTHER" id="PTHR46401">
    <property type="entry name" value="GLYCOSYLTRANSFERASE WBBK-RELATED"/>
    <property type="match status" value="1"/>
</dbReference>
<dbReference type="InterPro" id="IPR001296">
    <property type="entry name" value="Glyco_trans_1"/>
</dbReference>
<keyword evidence="2" id="KW-0808">Transferase</keyword>
<comment type="caution">
    <text evidence="5">The sequence shown here is derived from an EMBL/GenBank/DDBJ whole genome shotgun (WGS) entry which is preliminary data.</text>
</comment>
<dbReference type="EMBL" id="JADQTO010000005">
    <property type="protein sequence ID" value="MBG0562459.1"/>
    <property type="molecule type" value="Genomic_DNA"/>
</dbReference>
<dbReference type="CDD" id="cd03794">
    <property type="entry name" value="GT4_WbuB-like"/>
    <property type="match status" value="1"/>
</dbReference>
<evidence type="ECO:0000313" key="5">
    <source>
        <dbReference type="EMBL" id="MBG0562459.1"/>
    </source>
</evidence>
<accession>A0A931C580</accession>